<protein>
    <submittedName>
        <fullName evidence="7">Caffeic acid 3-O-methyltransferase</fullName>
    </submittedName>
</protein>
<name>W9RKQ4_9ROSA</name>
<proteinExistence type="predicted"/>
<dbReference type="InterPro" id="IPR029063">
    <property type="entry name" value="SAM-dependent_MTases_sf"/>
</dbReference>
<dbReference type="eggNOG" id="KOG3178">
    <property type="taxonomic scope" value="Eukaryota"/>
</dbReference>
<dbReference type="EMBL" id="KE344346">
    <property type="protein sequence ID" value="EXB57403.1"/>
    <property type="molecule type" value="Genomic_DNA"/>
</dbReference>
<accession>W9RKQ4</accession>
<organism evidence="7 8">
    <name type="scientific">Morus notabilis</name>
    <dbReference type="NCBI Taxonomy" id="981085"/>
    <lineage>
        <taxon>Eukaryota</taxon>
        <taxon>Viridiplantae</taxon>
        <taxon>Streptophyta</taxon>
        <taxon>Embryophyta</taxon>
        <taxon>Tracheophyta</taxon>
        <taxon>Spermatophyta</taxon>
        <taxon>Magnoliopsida</taxon>
        <taxon>eudicotyledons</taxon>
        <taxon>Gunneridae</taxon>
        <taxon>Pentapetalae</taxon>
        <taxon>rosids</taxon>
        <taxon>fabids</taxon>
        <taxon>Rosales</taxon>
        <taxon>Moraceae</taxon>
        <taxon>Moreae</taxon>
        <taxon>Morus</taxon>
    </lineage>
</organism>
<dbReference type="AlphaFoldDB" id="W9RKQ4"/>
<dbReference type="Gene3D" id="1.10.10.10">
    <property type="entry name" value="Winged helix-like DNA-binding domain superfamily/Winged helix DNA-binding domain"/>
    <property type="match status" value="1"/>
</dbReference>
<dbReference type="InterPro" id="IPR012967">
    <property type="entry name" value="COMT_dimerisation"/>
</dbReference>
<dbReference type="SUPFAM" id="SSF46785">
    <property type="entry name" value="Winged helix' DNA-binding domain"/>
    <property type="match status" value="1"/>
</dbReference>
<evidence type="ECO:0000259" key="6">
    <source>
        <dbReference type="Pfam" id="PF08100"/>
    </source>
</evidence>
<dbReference type="PIRSF" id="PIRSF005739">
    <property type="entry name" value="O-mtase"/>
    <property type="match status" value="1"/>
</dbReference>
<dbReference type="PANTHER" id="PTHR11746">
    <property type="entry name" value="O-METHYLTRANSFERASE"/>
    <property type="match status" value="1"/>
</dbReference>
<evidence type="ECO:0000256" key="4">
    <source>
        <dbReference type="PIRSR" id="PIRSR005739-1"/>
    </source>
</evidence>
<dbReference type="Pfam" id="PF00891">
    <property type="entry name" value="Methyltransf_2"/>
    <property type="match status" value="1"/>
</dbReference>
<gene>
    <name evidence="7" type="ORF">L484_016456</name>
</gene>
<evidence type="ECO:0000259" key="5">
    <source>
        <dbReference type="Pfam" id="PF00891"/>
    </source>
</evidence>
<dbReference type="SUPFAM" id="SSF53335">
    <property type="entry name" value="S-adenosyl-L-methionine-dependent methyltransferases"/>
    <property type="match status" value="1"/>
</dbReference>
<dbReference type="GO" id="GO:0008171">
    <property type="term" value="F:O-methyltransferase activity"/>
    <property type="evidence" value="ECO:0007669"/>
    <property type="project" value="InterPro"/>
</dbReference>
<dbReference type="CDD" id="cd02440">
    <property type="entry name" value="AdoMet_MTases"/>
    <property type="match status" value="1"/>
</dbReference>
<evidence type="ECO:0000256" key="2">
    <source>
        <dbReference type="ARBA" id="ARBA00022679"/>
    </source>
</evidence>
<evidence type="ECO:0000256" key="3">
    <source>
        <dbReference type="ARBA" id="ARBA00022691"/>
    </source>
</evidence>
<dbReference type="Gene3D" id="3.40.50.150">
    <property type="entry name" value="Vaccinia Virus protein VP39"/>
    <property type="match status" value="1"/>
</dbReference>
<keyword evidence="2 7" id="KW-0808">Transferase</keyword>
<dbReference type="KEGG" id="mnt:21399503"/>
<dbReference type="InterPro" id="IPR036390">
    <property type="entry name" value="WH_DNA-bd_sf"/>
</dbReference>
<evidence type="ECO:0000313" key="8">
    <source>
        <dbReference type="Proteomes" id="UP000030645"/>
    </source>
</evidence>
<dbReference type="Pfam" id="PF08100">
    <property type="entry name" value="Dimerisation"/>
    <property type="match status" value="1"/>
</dbReference>
<dbReference type="GO" id="GO:0032259">
    <property type="term" value="P:methylation"/>
    <property type="evidence" value="ECO:0007669"/>
    <property type="project" value="UniProtKB-KW"/>
</dbReference>
<keyword evidence="1 7" id="KW-0489">Methyltransferase</keyword>
<dbReference type="GO" id="GO:0046983">
    <property type="term" value="F:protein dimerization activity"/>
    <property type="evidence" value="ECO:0007669"/>
    <property type="project" value="InterPro"/>
</dbReference>
<dbReference type="FunFam" id="1.10.10.10:FF:000357">
    <property type="entry name" value="Caffeic acid 3-O-methyltransferase"/>
    <property type="match status" value="1"/>
</dbReference>
<dbReference type="InterPro" id="IPR016461">
    <property type="entry name" value="COMT-like"/>
</dbReference>
<dbReference type="OrthoDB" id="1606438at2759"/>
<feature type="domain" description="O-methyltransferase C-terminal" evidence="5">
    <location>
        <begin position="141"/>
        <end position="346"/>
    </location>
</feature>
<sequence length="365" mass="40523">MDSKETQIQSSLSQEDEACLKAMLLCSSHVLHLVLNAAIELDLFGIMAGAGPGPEAKMSPSDIASLLPIETPNGPSMLDRMLRLFASYSLLTCSTSTSQDGKVERLYGLTPTAKFFIRGRDKNELASLYRLHCHPTTLEVWFHMKDVILEGGSTFEKAHGMSIFKYMDSNESFRNIFHSAMVARSTIIMEKVLEIYNGFQGLTSLVDVGGGTGHCLHMIISKYPSILATNLELPHAIQNAPPYPGIKHVAGDMFESIPNSDAIMIKDVLHNWEDVDCIKLLRNCHEALPQENGKVIIIDIIMPETPDSSMASKYASELDNIMLTQPGGRERSRRELQALCEESGFSRFRIACFALSVWAVVEFYK</sequence>
<keyword evidence="3" id="KW-0949">S-adenosyl-L-methionine</keyword>
<dbReference type="STRING" id="981085.W9RKQ4"/>
<keyword evidence="8" id="KW-1185">Reference proteome</keyword>
<dbReference type="InterPro" id="IPR001077">
    <property type="entry name" value="COMT_C"/>
</dbReference>
<reference evidence="8" key="1">
    <citation type="submission" date="2013-01" db="EMBL/GenBank/DDBJ databases">
        <title>Draft Genome Sequence of a Mulberry Tree, Morus notabilis C.K. Schneid.</title>
        <authorList>
            <person name="He N."/>
            <person name="Zhao S."/>
        </authorList>
    </citation>
    <scope>NUCLEOTIDE SEQUENCE</scope>
</reference>
<dbReference type="Proteomes" id="UP000030645">
    <property type="component" value="Unassembled WGS sequence"/>
</dbReference>
<feature type="active site" description="Proton acceptor" evidence="4">
    <location>
        <position position="270"/>
    </location>
</feature>
<feature type="domain" description="O-methyltransferase dimerisation" evidence="6">
    <location>
        <begin position="25"/>
        <end position="118"/>
    </location>
</feature>
<dbReference type="PROSITE" id="PS51683">
    <property type="entry name" value="SAM_OMT_II"/>
    <property type="match status" value="1"/>
</dbReference>
<dbReference type="InterPro" id="IPR036388">
    <property type="entry name" value="WH-like_DNA-bd_sf"/>
</dbReference>
<evidence type="ECO:0000313" key="7">
    <source>
        <dbReference type="EMBL" id="EXB57403.1"/>
    </source>
</evidence>
<evidence type="ECO:0000256" key="1">
    <source>
        <dbReference type="ARBA" id="ARBA00022603"/>
    </source>
</evidence>